<accession>A0AAN9XJ82</accession>
<dbReference type="EMBL" id="JAYMYS010000004">
    <property type="protein sequence ID" value="KAK7394470.1"/>
    <property type="molecule type" value="Genomic_DNA"/>
</dbReference>
<proteinExistence type="predicted"/>
<gene>
    <name evidence="1" type="ORF">VNO78_14998</name>
</gene>
<name>A0AAN9XJ82_PSOTE</name>
<organism evidence="1 2">
    <name type="scientific">Psophocarpus tetragonolobus</name>
    <name type="common">Winged bean</name>
    <name type="synonym">Dolichos tetragonolobus</name>
    <dbReference type="NCBI Taxonomy" id="3891"/>
    <lineage>
        <taxon>Eukaryota</taxon>
        <taxon>Viridiplantae</taxon>
        <taxon>Streptophyta</taxon>
        <taxon>Embryophyta</taxon>
        <taxon>Tracheophyta</taxon>
        <taxon>Spermatophyta</taxon>
        <taxon>Magnoliopsida</taxon>
        <taxon>eudicotyledons</taxon>
        <taxon>Gunneridae</taxon>
        <taxon>Pentapetalae</taxon>
        <taxon>rosids</taxon>
        <taxon>fabids</taxon>
        <taxon>Fabales</taxon>
        <taxon>Fabaceae</taxon>
        <taxon>Papilionoideae</taxon>
        <taxon>50 kb inversion clade</taxon>
        <taxon>NPAAA clade</taxon>
        <taxon>indigoferoid/millettioid clade</taxon>
        <taxon>Phaseoleae</taxon>
        <taxon>Psophocarpus</taxon>
    </lineage>
</organism>
<dbReference type="AlphaFoldDB" id="A0AAN9XJ82"/>
<dbReference type="Proteomes" id="UP001386955">
    <property type="component" value="Unassembled WGS sequence"/>
</dbReference>
<keyword evidence="2" id="KW-1185">Reference proteome</keyword>
<reference evidence="1 2" key="1">
    <citation type="submission" date="2024-01" db="EMBL/GenBank/DDBJ databases">
        <title>The genomes of 5 underutilized Papilionoideae crops provide insights into root nodulation and disease resistanc.</title>
        <authorList>
            <person name="Jiang F."/>
        </authorList>
    </citation>
    <scope>NUCLEOTIDE SEQUENCE [LARGE SCALE GENOMIC DNA]</scope>
    <source>
        <strain evidence="1">DUOXIRENSHENG_FW03</strain>
        <tissue evidence="1">Leaves</tissue>
    </source>
</reference>
<evidence type="ECO:0000313" key="2">
    <source>
        <dbReference type="Proteomes" id="UP001386955"/>
    </source>
</evidence>
<evidence type="ECO:0000313" key="1">
    <source>
        <dbReference type="EMBL" id="KAK7394470.1"/>
    </source>
</evidence>
<protein>
    <submittedName>
        <fullName evidence="1">Uncharacterized protein</fullName>
    </submittedName>
</protein>
<sequence length="92" mass="10177">MATRAFRFTFWSHLLWFFKGRLGLVDFGVPTINLGFKGLVVLGSIEYGALYFWFRTLSSGIAKFADQVGAELQDQVEAGAICSVAAEFNSES</sequence>
<comment type="caution">
    <text evidence="1">The sequence shown here is derived from an EMBL/GenBank/DDBJ whole genome shotgun (WGS) entry which is preliminary data.</text>
</comment>